<dbReference type="Pfam" id="PF01790">
    <property type="entry name" value="LGT"/>
    <property type="match status" value="1"/>
</dbReference>
<proteinExistence type="inferred from homology"/>
<dbReference type="UniPathway" id="UPA00664"/>
<dbReference type="EC" id="2.5.1.145" evidence="7"/>
<protein>
    <recommendedName>
        <fullName evidence="7">Phosphatidylglycerol--prolipoprotein diacylglyceryl transferase</fullName>
        <ecNumber evidence="7">2.5.1.145</ecNumber>
    </recommendedName>
</protein>
<feature type="transmembrane region" description="Helical" evidence="7">
    <location>
        <begin position="215"/>
        <end position="235"/>
    </location>
</feature>
<accession>A0A1M6L0K2</accession>
<reference evidence="8 9" key="1">
    <citation type="submission" date="2016-11" db="EMBL/GenBank/DDBJ databases">
        <authorList>
            <person name="Jaros S."/>
            <person name="Januszkiewicz K."/>
            <person name="Wedrychowicz H."/>
        </authorList>
    </citation>
    <scope>NUCLEOTIDE SEQUENCE [LARGE SCALE GENOMIC DNA]</scope>
    <source>
        <strain evidence="8 9">DSM 14501</strain>
    </source>
</reference>
<evidence type="ECO:0000313" key="9">
    <source>
        <dbReference type="Proteomes" id="UP000184082"/>
    </source>
</evidence>
<comment type="similarity">
    <text evidence="1 7">Belongs to the Lgt family.</text>
</comment>
<dbReference type="GO" id="GO:0008961">
    <property type="term" value="F:phosphatidylglycerol-prolipoprotein diacylglyceryl transferase activity"/>
    <property type="evidence" value="ECO:0007669"/>
    <property type="project" value="UniProtKB-UniRule"/>
</dbReference>
<keyword evidence="5 7" id="KW-1133">Transmembrane helix</keyword>
<keyword evidence="4 7" id="KW-0812">Transmembrane</keyword>
<name>A0A1M6L0K2_9FIRM</name>
<comment type="function">
    <text evidence="7">Catalyzes the transfer of the diacylglyceryl group from phosphatidylglycerol to the sulfhydryl group of the N-terminal cysteine of a prolipoprotein, the first step in the formation of mature lipoproteins.</text>
</comment>
<feature type="transmembrane region" description="Helical" evidence="7">
    <location>
        <begin position="87"/>
        <end position="104"/>
    </location>
</feature>
<dbReference type="InterPro" id="IPR001640">
    <property type="entry name" value="Lgt"/>
</dbReference>
<evidence type="ECO:0000256" key="5">
    <source>
        <dbReference type="ARBA" id="ARBA00022989"/>
    </source>
</evidence>
<dbReference type="PANTHER" id="PTHR30589:SF0">
    <property type="entry name" value="PHOSPHATIDYLGLYCEROL--PROLIPOPROTEIN DIACYLGLYCERYL TRANSFERASE"/>
    <property type="match status" value="1"/>
</dbReference>
<evidence type="ECO:0000256" key="7">
    <source>
        <dbReference type="HAMAP-Rule" id="MF_01147"/>
    </source>
</evidence>
<feature type="transmembrane region" description="Helical" evidence="7">
    <location>
        <begin position="45"/>
        <end position="67"/>
    </location>
</feature>
<comment type="catalytic activity">
    <reaction evidence="7">
        <text>L-cysteinyl-[prolipoprotein] + a 1,2-diacyl-sn-glycero-3-phospho-(1'-sn-glycerol) = an S-1,2-diacyl-sn-glyceryl-L-cysteinyl-[prolipoprotein] + sn-glycerol 1-phosphate + H(+)</text>
        <dbReference type="Rhea" id="RHEA:56712"/>
        <dbReference type="Rhea" id="RHEA-COMP:14679"/>
        <dbReference type="Rhea" id="RHEA-COMP:14680"/>
        <dbReference type="ChEBI" id="CHEBI:15378"/>
        <dbReference type="ChEBI" id="CHEBI:29950"/>
        <dbReference type="ChEBI" id="CHEBI:57685"/>
        <dbReference type="ChEBI" id="CHEBI:64716"/>
        <dbReference type="ChEBI" id="CHEBI:140658"/>
        <dbReference type="EC" id="2.5.1.145"/>
    </reaction>
</comment>
<gene>
    <name evidence="7" type="primary">lgt</name>
    <name evidence="8" type="ORF">SAMN02745883_00025</name>
</gene>
<evidence type="ECO:0000256" key="6">
    <source>
        <dbReference type="ARBA" id="ARBA00023136"/>
    </source>
</evidence>
<evidence type="ECO:0000313" key="8">
    <source>
        <dbReference type="EMBL" id="SHJ64654.1"/>
    </source>
</evidence>
<keyword evidence="6 7" id="KW-0472">Membrane</keyword>
<feature type="transmembrane region" description="Helical" evidence="7">
    <location>
        <begin position="184"/>
        <end position="203"/>
    </location>
</feature>
<feature type="binding site" evidence="7">
    <location>
        <position position="130"/>
    </location>
    <ligand>
        <name>a 1,2-diacyl-sn-glycero-3-phospho-(1'-sn-glycerol)</name>
        <dbReference type="ChEBI" id="CHEBI:64716"/>
    </ligand>
</feature>
<keyword evidence="2 7" id="KW-1003">Cell membrane</keyword>
<dbReference type="EMBL" id="FRAJ01000003">
    <property type="protein sequence ID" value="SHJ64654.1"/>
    <property type="molecule type" value="Genomic_DNA"/>
</dbReference>
<organism evidence="8 9">
    <name type="scientific">Caminicella sporogenes DSM 14501</name>
    <dbReference type="NCBI Taxonomy" id="1121266"/>
    <lineage>
        <taxon>Bacteria</taxon>
        <taxon>Bacillati</taxon>
        <taxon>Bacillota</taxon>
        <taxon>Clostridia</taxon>
        <taxon>Peptostreptococcales</taxon>
        <taxon>Caminicellaceae</taxon>
        <taxon>Caminicella</taxon>
    </lineage>
</organism>
<evidence type="ECO:0000256" key="4">
    <source>
        <dbReference type="ARBA" id="ARBA00022692"/>
    </source>
</evidence>
<sequence length="243" mass="28021">MNPVAFKIFGISVRWYGILISFGMLLGTLLAVRESRRVNIDENKLIDLILVVIPCAIIGARLYYVIFNWSYYNGDIMKIINIREGGLAIHGGVIAGFISGYLFTKYNKLSFWKIADIIAPSLILGQSIGRWGNFINKEAYGRPTNLPWAITVDGVKVHPTFLYESLWDFAIFIFLMKYRKNKKFDGEVFYFYIILYSIGRFFIEGLRIDSLMLGPFRVAQLLSLALIVIFTYLLIKRRKKENL</sequence>
<dbReference type="RefSeq" id="WP_072965337.1">
    <property type="nucleotide sequence ID" value="NZ_FRAJ01000003.1"/>
</dbReference>
<evidence type="ECO:0000256" key="3">
    <source>
        <dbReference type="ARBA" id="ARBA00022679"/>
    </source>
</evidence>
<dbReference type="NCBIfam" id="TIGR00544">
    <property type="entry name" value="lgt"/>
    <property type="match status" value="1"/>
</dbReference>
<keyword evidence="8" id="KW-0449">Lipoprotein</keyword>
<comment type="pathway">
    <text evidence="7">Protein modification; lipoprotein biosynthesis (diacylglyceryl transfer).</text>
</comment>
<dbReference type="Proteomes" id="UP000184082">
    <property type="component" value="Unassembled WGS sequence"/>
</dbReference>
<dbReference type="PROSITE" id="PS01311">
    <property type="entry name" value="LGT"/>
    <property type="match status" value="1"/>
</dbReference>
<comment type="subcellular location">
    <subcellularLocation>
        <location evidence="7">Cell membrane</location>
        <topology evidence="7">Multi-pass membrane protein</topology>
    </subcellularLocation>
</comment>
<evidence type="ECO:0000256" key="1">
    <source>
        <dbReference type="ARBA" id="ARBA00007150"/>
    </source>
</evidence>
<dbReference type="GO" id="GO:0042158">
    <property type="term" value="P:lipoprotein biosynthetic process"/>
    <property type="evidence" value="ECO:0007669"/>
    <property type="project" value="UniProtKB-UniRule"/>
</dbReference>
<dbReference type="PANTHER" id="PTHR30589">
    <property type="entry name" value="PROLIPOPROTEIN DIACYLGLYCERYL TRANSFERASE"/>
    <property type="match status" value="1"/>
</dbReference>
<dbReference type="HAMAP" id="MF_01147">
    <property type="entry name" value="Lgt"/>
    <property type="match status" value="1"/>
</dbReference>
<dbReference type="GO" id="GO:0005886">
    <property type="term" value="C:plasma membrane"/>
    <property type="evidence" value="ECO:0007669"/>
    <property type="project" value="UniProtKB-SubCell"/>
</dbReference>
<keyword evidence="9" id="KW-1185">Reference proteome</keyword>
<evidence type="ECO:0000256" key="2">
    <source>
        <dbReference type="ARBA" id="ARBA00022475"/>
    </source>
</evidence>
<feature type="transmembrane region" description="Helical" evidence="7">
    <location>
        <begin position="15"/>
        <end position="33"/>
    </location>
</feature>
<dbReference type="AlphaFoldDB" id="A0A1M6L0K2"/>
<dbReference type="STRING" id="1121266.SAMN02745883_00025"/>
<keyword evidence="3 7" id="KW-0808">Transferase</keyword>